<accession>A0A511V903</accession>
<sequence length="212" mass="23348">MINDSNTVQMYPPNPFRVDHSEEQAIELLSQHLQQRLRVYRGHSDIVVFCIGTDRSTGDALGPIVGTQLERLYPNNVSIYGTLDSPVHAVNLQETIDHVKKNHGNPLIIAIDACLGQLNSVGKITVAHGPIKPGAGVKKQLPEVGTFHITGIVNIGGFMEYFVLQNTRLSVVMKMGEVIATSLYNAIAQAREYSPRYMSNVTTNSFYHSASE</sequence>
<evidence type="ECO:0000313" key="2">
    <source>
        <dbReference type="Proteomes" id="UP000321157"/>
    </source>
</evidence>
<keyword evidence="2" id="KW-1185">Reference proteome</keyword>
<dbReference type="NCBIfam" id="TIGR02841">
    <property type="entry name" value="spore_YyaC"/>
    <property type="match status" value="1"/>
</dbReference>
<dbReference type="Proteomes" id="UP000321157">
    <property type="component" value="Unassembled WGS sequence"/>
</dbReference>
<dbReference type="RefSeq" id="WP_146809952.1">
    <property type="nucleotide sequence ID" value="NZ_BJXX01000088.1"/>
</dbReference>
<dbReference type="OrthoDB" id="9815953at2"/>
<comment type="caution">
    <text evidence="1">The sequence shown here is derived from an EMBL/GenBank/DDBJ whole genome shotgun (WGS) entry which is preliminary data.</text>
</comment>
<dbReference type="EMBL" id="BJXX01000088">
    <property type="protein sequence ID" value="GEN34681.1"/>
    <property type="molecule type" value="Genomic_DNA"/>
</dbReference>
<dbReference type="AlphaFoldDB" id="A0A511V903"/>
<reference evidence="1 2" key="1">
    <citation type="submission" date="2019-07" db="EMBL/GenBank/DDBJ databases">
        <title>Whole genome shotgun sequence of Aneurinibacillus danicus NBRC 102444.</title>
        <authorList>
            <person name="Hosoyama A."/>
            <person name="Uohara A."/>
            <person name="Ohji S."/>
            <person name="Ichikawa N."/>
        </authorList>
    </citation>
    <scope>NUCLEOTIDE SEQUENCE [LARGE SCALE GENOMIC DNA]</scope>
    <source>
        <strain evidence="1 2">NBRC 102444</strain>
    </source>
</reference>
<dbReference type="InterPro" id="IPR023430">
    <property type="entry name" value="Pept_HybD-like_dom_sf"/>
</dbReference>
<gene>
    <name evidence="1" type="ORF">ADA01nite_21410</name>
</gene>
<organism evidence="1 2">
    <name type="scientific">Aneurinibacillus danicus</name>
    <dbReference type="NCBI Taxonomy" id="267746"/>
    <lineage>
        <taxon>Bacteria</taxon>
        <taxon>Bacillati</taxon>
        <taxon>Bacillota</taxon>
        <taxon>Bacilli</taxon>
        <taxon>Bacillales</taxon>
        <taxon>Paenibacillaceae</taxon>
        <taxon>Aneurinibacillus group</taxon>
        <taxon>Aneurinibacillus</taxon>
    </lineage>
</organism>
<dbReference type="Pfam" id="PF06866">
    <property type="entry name" value="DUF1256"/>
    <property type="match status" value="1"/>
</dbReference>
<evidence type="ECO:0000313" key="1">
    <source>
        <dbReference type="EMBL" id="GEN34681.1"/>
    </source>
</evidence>
<dbReference type="SUPFAM" id="SSF53163">
    <property type="entry name" value="HybD-like"/>
    <property type="match status" value="1"/>
</dbReference>
<protein>
    <recommendedName>
        <fullName evidence="3">Spore protease YyaC</fullName>
    </recommendedName>
</protein>
<evidence type="ECO:0008006" key="3">
    <source>
        <dbReference type="Google" id="ProtNLM"/>
    </source>
</evidence>
<name>A0A511V903_9BACL</name>
<dbReference type="InterPro" id="IPR009665">
    <property type="entry name" value="YyaC"/>
</dbReference>
<proteinExistence type="predicted"/>